<dbReference type="OrthoDB" id="9774644at2"/>
<reference evidence="7" key="2">
    <citation type="submission" date="2019-01" db="EMBL/GenBank/DDBJ databases">
        <title>Genome sequence of Desulfonema ishimotonii strain Tokyo 01.</title>
        <authorList>
            <person name="Fukui M."/>
        </authorList>
    </citation>
    <scope>NUCLEOTIDE SEQUENCE [LARGE SCALE GENOMIC DNA]</scope>
    <source>
        <strain evidence="7">Tokyo 01</strain>
    </source>
</reference>
<dbReference type="PANTHER" id="PTHR43531:SF11">
    <property type="entry name" value="METHYL-ACCEPTING CHEMOTAXIS PROTEIN 3"/>
    <property type="match status" value="1"/>
</dbReference>
<protein>
    <recommendedName>
        <fullName evidence="5">Methyl-accepting transducer domain-containing protein</fullName>
    </recommendedName>
</protein>
<dbReference type="Pfam" id="PF00015">
    <property type="entry name" value="MCPsignal"/>
    <property type="match status" value="1"/>
</dbReference>
<dbReference type="PANTHER" id="PTHR43531">
    <property type="entry name" value="PROTEIN ICFG"/>
    <property type="match status" value="1"/>
</dbReference>
<dbReference type="Proteomes" id="UP000288096">
    <property type="component" value="Unassembled WGS sequence"/>
</dbReference>
<keyword evidence="4" id="KW-0472">Membrane</keyword>
<dbReference type="EMBL" id="BEXT01000001">
    <property type="protein sequence ID" value="GBC63150.1"/>
    <property type="molecule type" value="Genomic_DNA"/>
</dbReference>
<keyword evidence="3" id="KW-0807">Transducer</keyword>
<dbReference type="PROSITE" id="PS50111">
    <property type="entry name" value="CHEMOTAXIS_TRANSDUC_2"/>
    <property type="match status" value="1"/>
</dbReference>
<dbReference type="Gene3D" id="1.10.287.950">
    <property type="entry name" value="Methyl-accepting chemotaxis protein"/>
    <property type="match status" value="1"/>
</dbReference>
<evidence type="ECO:0000256" key="2">
    <source>
        <dbReference type="ARBA" id="ARBA00029447"/>
    </source>
</evidence>
<accession>A0A401G1Q3</accession>
<evidence type="ECO:0000313" key="7">
    <source>
        <dbReference type="Proteomes" id="UP000288096"/>
    </source>
</evidence>
<dbReference type="SMART" id="SM00283">
    <property type="entry name" value="MA"/>
    <property type="match status" value="1"/>
</dbReference>
<dbReference type="AlphaFoldDB" id="A0A401G1Q3"/>
<evidence type="ECO:0000256" key="4">
    <source>
        <dbReference type="SAM" id="Phobius"/>
    </source>
</evidence>
<organism evidence="6 7">
    <name type="scientific">Desulfonema ishimotonii</name>
    <dbReference type="NCBI Taxonomy" id="45657"/>
    <lineage>
        <taxon>Bacteria</taxon>
        <taxon>Pseudomonadati</taxon>
        <taxon>Thermodesulfobacteriota</taxon>
        <taxon>Desulfobacteria</taxon>
        <taxon>Desulfobacterales</taxon>
        <taxon>Desulfococcaceae</taxon>
        <taxon>Desulfonema</taxon>
    </lineage>
</organism>
<comment type="caution">
    <text evidence="6">The sequence shown here is derived from an EMBL/GenBank/DDBJ whole genome shotgun (WGS) entry which is preliminary data.</text>
</comment>
<dbReference type="GO" id="GO:0004888">
    <property type="term" value="F:transmembrane signaling receptor activity"/>
    <property type="evidence" value="ECO:0007669"/>
    <property type="project" value="InterPro"/>
</dbReference>
<keyword evidence="4" id="KW-1133">Transmembrane helix</keyword>
<feature type="domain" description="Methyl-accepting transducer" evidence="5">
    <location>
        <begin position="236"/>
        <end position="458"/>
    </location>
</feature>
<dbReference type="PRINTS" id="PR00260">
    <property type="entry name" value="CHEMTRNSDUCR"/>
</dbReference>
<feature type="transmembrane region" description="Helical" evidence="4">
    <location>
        <begin position="198"/>
        <end position="218"/>
    </location>
</feature>
<evidence type="ECO:0000313" key="6">
    <source>
        <dbReference type="EMBL" id="GBC63150.1"/>
    </source>
</evidence>
<keyword evidence="7" id="KW-1185">Reference proteome</keyword>
<keyword evidence="1" id="KW-0145">Chemotaxis</keyword>
<dbReference type="GO" id="GO:0005886">
    <property type="term" value="C:plasma membrane"/>
    <property type="evidence" value="ECO:0007669"/>
    <property type="project" value="TreeGrafter"/>
</dbReference>
<name>A0A401G1Q3_9BACT</name>
<gene>
    <name evidence="6" type="ORF">DENIS_4143</name>
</gene>
<dbReference type="InterPro" id="IPR004089">
    <property type="entry name" value="MCPsignal_dom"/>
</dbReference>
<evidence type="ECO:0000259" key="5">
    <source>
        <dbReference type="PROSITE" id="PS50111"/>
    </source>
</evidence>
<evidence type="ECO:0000256" key="3">
    <source>
        <dbReference type="PROSITE-ProRule" id="PRU00284"/>
    </source>
</evidence>
<dbReference type="GO" id="GO:0007165">
    <property type="term" value="P:signal transduction"/>
    <property type="evidence" value="ECO:0007669"/>
    <property type="project" value="UniProtKB-KW"/>
</dbReference>
<keyword evidence="4" id="KW-0812">Transmembrane</keyword>
<dbReference type="InterPro" id="IPR004090">
    <property type="entry name" value="Chemotax_Me-accpt_rcpt"/>
</dbReference>
<sequence>MKMIKKANISIFMKIWLSVSILVMGYVFSIVQVQFAGKQITRELTQLSSGLFPAARMSQNALTGFEKQAKCYEDAVMIGDSALIAKGAEFSQKAEASLRRFIALEGIDRENRDVAEAISRDLAHFTQTAAAAYTQMASGEADELADSLFEQIQTLAEDREALHARLTRLKVGVADILNTTMQQEIDTAVRFFNEQQQFNLRLFTGVLLLALLTVWWLARRHIVFPIENAIGRLRQVGNEVTKFSLTVSSNSRLQADGAAEQASGVEETSASVEEMAGMTRQNVRNAGEARNMTAEAVEIVNQVSGHMTKLSDAIVVIDQSSQETGKIIRLINEIAFQTNLLALNAAIEASRAGEAGAGFAVVADEVRNLAVRTAEAAESTDRLIADTLENVRKGSELARLTSESFGQNIGISRKIDTLIEEILASSQEQASGIEQINRAVSNIEEVIHGSTASAEASATVAHELTHQVDIMGKVVDELTGMVTGNRRPGRRSGHRATVGKFTGLKKI</sequence>
<dbReference type="InterPro" id="IPR051310">
    <property type="entry name" value="MCP_chemotaxis"/>
</dbReference>
<reference evidence="7" key="1">
    <citation type="submission" date="2017-11" db="EMBL/GenBank/DDBJ databases">
        <authorList>
            <person name="Watanabe M."/>
            <person name="Kojima H."/>
        </authorList>
    </citation>
    <scope>NUCLEOTIDE SEQUENCE [LARGE SCALE GENOMIC DNA]</scope>
    <source>
        <strain evidence="7">Tokyo 01</strain>
    </source>
</reference>
<dbReference type="GO" id="GO:0006935">
    <property type="term" value="P:chemotaxis"/>
    <property type="evidence" value="ECO:0007669"/>
    <property type="project" value="UniProtKB-KW"/>
</dbReference>
<dbReference type="SUPFAM" id="SSF58104">
    <property type="entry name" value="Methyl-accepting chemotaxis protein (MCP) signaling domain"/>
    <property type="match status" value="1"/>
</dbReference>
<evidence type="ECO:0000256" key="1">
    <source>
        <dbReference type="ARBA" id="ARBA00022500"/>
    </source>
</evidence>
<proteinExistence type="inferred from homology"/>
<comment type="similarity">
    <text evidence="2">Belongs to the methyl-accepting chemotaxis (MCP) protein family.</text>
</comment>